<evidence type="ECO:0000256" key="1">
    <source>
        <dbReference type="SAM" id="Phobius"/>
    </source>
</evidence>
<comment type="caution">
    <text evidence="2">The sequence shown here is derived from an EMBL/GenBank/DDBJ whole genome shotgun (WGS) entry which is preliminary data.</text>
</comment>
<dbReference type="HOGENOM" id="CLU_131538_3_0_9"/>
<dbReference type="InterPro" id="IPR014962">
    <property type="entry name" value="YolD"/>
</dbReference>
<evidence type="ECO:0008006" key="4">
    <source>
        <dbReference type="Google" id="ProtNLM"/>
    </source>
</evidence>
<keyword evidence="1" id="KW-0812">Transmembrane</keyword>
<keyword evidence="1" id="KW-0472">Membrane</keyword>
<dbReference type="AlphaFoldDB" id="F9DMJ4"/>
<dbReference type="eggNOG" id="ENOG50334P5">
    <property type="taxonomic scope" value="Bacteria"/>
</dbReference>
<gene>
    <name evidence="2" type="ORF">HMPREF9372_0024</name>
</gene>
<keyword evidence="1" id="KW-1133">Transmembrane helix</keyword>
<protein>
    <recommendedName>
        <fullName evidence="4">YolD-like protein</fullName>
    </recommendedName>
</protein>
<dbReference type="STRING" id="759851.SAMN04244570_0931"/>
<organism evidence="2 3">
    <name type="scientific">Sporosarcina newyorkensis 2681</name>
    <dbReference type="NCBI Taxonomy" id="1027292"/>
    <lineage>
        <taxon>Bacteria</taxon>
        <taxon>Bacillati</taxon>
        <taxon>Bacillota</taxon>
        <taxon>Bacilli</taxon>
        <taxon>Bacillales</taxon>
        <taxon>Caryophanaceae</taxon>
        <taxon>Sporosarcina</taxon>
    </lineage>
</organism>
<dbReference type="Pfam" id="PF08863">
    <property type="entry name" value="YolD"/>
    <property type="match status" value="1"/>
</dbReference>
<accession>F9DMJ4</accession>
<dbReference type="EMBL" id="AFPZ01000001">
    <property type="protein sequence ID" value="EGQ27982.1"/>
    <property type="molecule type" value="Genomic_DNA"/>
</dbReference>
<dbReference type="PANTHER" id="PTHR40051:SF1">
    <property type="entry name" value="YOLD-LIKE FAMILY PROTEIN"/>
    <property type="match status" value="1"/>
</dbReference>
<evidence type="ECO:0000313" key="2">
    <source>
        <dbReference type="EMBL" id="EGQ27982.1"/>
    </source>
</evidence>
<dbReference type="Proteomes" id="UP000005316">
    <property type="component" value="Unassembled WGS sequence"/>
</dbReference>
<sequence>MKLNKKRSSIVMVFFYIAFRIYVLYNHEHIYGFGRSNYMERNRDRGNIKWTSLMLPEHLERLRDWQREDQYTERPELTDWELQSMQLTLEHGWRSKCELLIKTWHDGEVRYHQGVIEALDSANSAILLGDPFGTERIPVADIIDVQLAKGADGV</sequence>
<reference evidence="2 3" key="1">
    <citation type="submission" date="2011-04" db="EMBL/GenBank/DDBJ databases">
        <authorList>
            <person name="Muzny D."/>
            <person name="Qin X."/>
            <person name="Deng J."/>
            <person name="Jiang H."/>
            <person name="Liu Y."/>
            <person name="Qu J."/>
            <person name="Song X.-Z."/>
            <person name="Zhang L."/>
            <person name="Thornton R."/>
            <person name="Coyle M."/>
            <person name="Francisco L."/>
            <person name="Jackson L."/>
            <person name="Javaid M."/>
            <person name="Korchina V."/>
            <person name="Kovar C."/>
            <person name="Mata R."/>
            <person name="Mathew T."/>
            <person name="Ngo R."/>
            <person name="Nguyen L."/>
            <person name="Nguyen N."/>
            <person name="Okwuonu G."/>
            <person name="Ongeri F."/>
            <person name="Pham C."/>
            <person name="Simmons D."/>
            <person name="Wilczek-Boney K."/>
            <person name="Hale W."/>
            <person name="Jakkamsetti A."/>
            <person name="Pham P."/>
            <person name="Ruth R."/>
            <person name="San Lucas F."/>
            <person name="Warren J."/>
            <person name="Zhang J."/>
            <person name="Zhao Z."/>
            <person name="Zhou C."/>
            <person name="Zhu D."/>
            <person name="Lee S."/>
            <person name="Bess C."/>
            <person name="Blankenburg K."/>
            <person name="Forbes L."/>
            <person name="Fu Q."/>
            <person name="Gubbala S."/>
            <person name="Hirani K."/>
            <person name="Jayaseelan J.C."/>
            <person name="Lara F."/>
            <person name="Munidasa M."/>
            <person name="Palculict T."/>
            <person name="Patil S."/>
            <person name="Pu L.-L."/>
            <person name="Saada N."/>
            <person name="Tang L."/>
            <person name="Weissenberger G."/>
            <person name="Zhu Y."/>
            <person name="Hemphill L."/>
            <person name="Shang Y."/>
            <person name="Youmans B."/>
            <person name="Ayvaz T."/>
            <person name="Ross M."/>
            <person name="Santibanez J."/>
            <person name="Aqrawi P."/>
            <person name="Gross S."/>
            <person name="Joshi V."/>
            <person name="Fowler G."/>
            <person name="Nazareth L."/>
            <person name="Reid J."/>
            <person name="Worley K."/>
            <person name="Petrosino J."/>
            <person name="Highlander S."/>
            <person name="Gibbs R."/>
        </authorList>
    </citation>
    <scope>NUCLEOTIDE SEQUENCE [LARGE SCALE GENOMIC DNA]</scope>
    <source>
        <strain evidence="2 3">2681</strain>
    </source>
</reference>
<dbReference type="PANTHER" id="PTHR40051">
    <property type="entry name" value="IG HYPOTHETICAL 15966"/>
    <property type="match status" value="1"/>
</dbReference>
<proteinExistence type="predicted"/>
<evidence type="ECO:0000313" key="3">
    <source>
        <dbReference type="Proteomes" id="UP000005316"/>
    </source>
</evidence>
<name>F9DMJ4_9BACL</name>
<feature type="transmembrane region" description="Helical" evidence="1">
    <location>
        <begin position="7"/>
        <end position="25"/>
    </location>
</feature>